<evidence type="ECO:0000313" key="3">
    <source>
        <dbReference type="Proteomes" id="UP000325315"/>
    </source>
</evidence>
<comment type="caution">
    <text evidence="2">The sequence shown here is derived from an EMBL/GenBank/DDBJ whole genome shotgun (WGS) entry which is preliminary data.</text>
</comment>
<dbReference type="Pfam" id="PF17919">
    <property type="entry name" value="RT_RNaseH_2"/>
    <property type="match status" value="1"/>
</dbReference>
<dbReference type="OrthoDB" id="1002013at2759"/>
<protein>
    <submittedName>
        <fullName evidence="2">Peroxidase 64</fullName>
    </submittedName>
</protein>
<keyword evidence="3" id="KW-1185">Reference proteome</keyword>
<evidence type="ECO:0000313" key="2">
    <source>
        <dbReference type="EMBL" id="KAA3469643.1"/>
    </source>
</evidence>
<dbReference type="PANTHER" id="PTHR33064:SF37">
    <property type="entry name" value="RIBONUCLEASE H"/>
    <property type="match status" value="1"/>
</dbReference>
<feature type="domain" description="Reverse transcriptase/retrotransposon-derived protein RNase H-like" evidence="1">
    <location>
        <begin position="51"/>
        <end position="128"/>
    </location>
</feature>
<dbReference type="InterPro" id="IPR041577">
    <property type="entry name" value="RT_RNaseH_2"/>
</dbReference>
<dbReference type="EMBL" id="SMMG02000006">
    <property type="protein sequence ID" value="KAA3469643.1"/>
    <property type="molecule type" value="Genomic_DNA"/>
</dbReference>
<dbReference type="InterPro" id="IPR051320">
    <property type="entry name" value="Viral_Replic_Matur_Polypro"/>
</dbReference>
<keyword evidence="2" id="KW-0560">Oxidoreductase</keyword>
<organism evidence="2 3">
    <name type="scientific">Gossypium australe</name>
    <dbReference type="NCBI Taxonomy" id="47621"/>
    <lineage>
        <taxon>Eukaryota</taxon>
        <taxon>Viridiplantae</taxon>
        <taxon>Streptophyta</taxon>
        <taxon>Embryophyta</taxon>
        <taxon>Tracheophyta</taxon>
        <taxon>Spermatophyta</taxon>
        <taxon>Magnoliopsida</taxon>
        <taxon>eudicotyledons</taxon>
        <taxon>Gunneridae</taxon>
        <taxon>Pentapetalae</taxon>
        <taxon>rosids</taxon>
        <taxon>malvids</taxon>
        <taxon>Malvales</taxon>
        <taxon>Malvaceae</taxon>
        <taxon>Malvoideae</taxon>
        <taxon>Gossypium</taxon>
    </lineage>
</organism>
<dbReference type="Gene3D" id="3.30.70.270">
    <property type="match status" value="1"/>
</dbReference>
<dbReference type="Proteomes" id="UP000325315">
    <property type="component" value="Unassembled WGS sequence"/>
</dbReference>
<dbReference type="InterPro" id="IPR043502">
    <property type="entry name" value="DNA/RNA_pol_sf"/>
</dbReference>
<evidence type="ECO:0000259" key="1">
    <source>
        <dbReference type="Pfam" id="PF17919"/>
    </source>
</evidence>
<name>A0A5B6VKP7_9ROSI</name>
<keyword evidence="2" id="KW-0575">Peroxidase</keyword>
<dbReference type="PANTHER" id="PTHR33064">
    <property type="entry name" value="POL PROTEIN"/>
    <property type="match status" value="1"/>
</dbReference>
<dbReference type="SUPFAM" id="SSF56672">
    <property type="entry name" value="DNA/RNA polymerases"/>
    <property type="match status" value="1"/>
</dbReference>
<gene>
    <name evidence="2" type="ORF">EPI10_015410</name>
</gene>
<dbReference type="InterPro" id="IPR043128">
    <property type="entry name" value="Rev_trsase/Diguanyl_cyclase"/>
</dbReference>
<sequence>MDQSEVGCLINWPFPDSLKALRGFLGLSGYYRRFIKHYGILARPLTSLLKKATAAFEQLKKALCLALMSVLPNFQLEFYIDADASDFGVGAILQQGRLMAYFSRGLEVRHQALSIYEKEMLVVLLVVKSGTFI</sequence>
<dbReference type="AlphaFoldDB" id="A0A5B6VKP7"/>
<dbReference type="GO" id="GO:0004601">
    <property type="term" value="F:peroxidase activity"/>
    <property type="evidence" value="ECO:0007669"/>
    <property type="project" value="UniProtKB-KW"/>
</dbReference>
<accession>A0A5B6VKP7</accession>
<reference evidence="3" key="1">
    <citation type="journal article" date="2019" name="Plant Biotechnol. J.">
        <title>Genome sequencing of the Australian wild diploid species Gossypium australe highlights disease resistance and delayed gland morphogenesis.</title>
        <authorList>
            <person name="Cai Y."/>
            <person name="Cai X."/>
            <person name="Wang Q."/>
            <person name="Wang P."/>
            <person name="Zhang Y."/>
            <person name="Cai C."/>
            <person name="Xu Y."/>
            <person name="Wang K."/>
            <person name="Zhou Z."/>
            <person name="Wang C."/>
            <person name="Geng S."/>
            <person name="Li B."/>
            <person name="Dong Q."/>
            <person name="Hou Y."/>
            <person name="Wang H."/>
            <person name="Ai P."/>
            <person name="Liu Z."/>
            <person name="Yi F."/>
            <person name="Sun M."/>
            <person name="An G."/>
            <person name="Cheng J."/>
            <person name="Zhang Y."/>
            <person name="Shi Q."/>
            <person name="Xie Y."/>
            <person name="Shi X."/>
            <person name="Chang Y."/>
            <person name="Huang F."/>
            <person name="Chen Y."/>
            <person name="Hong S."/>
            <person name="Mi L."/>
            <person name="Sun Q."/>
            <person name="Zhang L."/>
            <person name="Zhou B."/>
            <person name="Peng R."/>
            <person name="Zhang X."/>
            <person name="Liu F."/>
        </authorList>
    </citation>
    <scope>NUCLEOTIDE SEQUENCE [LARGE SCALE GENOMIC DNA]</scope>
    <source>
        <strain evidence="3">cv. PA1801</strain>
    </source>
</reference>
<proteinExistence type="predicted"/>